<dbReference type="Proteomes" id="UP000618931">
    <property type="component" value="Unassembled WGS sequence"/>
</dbReference>
<proteinExistence type="predicted"/>
<name>A0ABS0HYB6_9BACT</name>
<dbReference type="Gene3D" id="1.50.10.100">
    <property type="entry name" value="Chondroitin AC/alginate lyase"/>
    <property type="match status" value="1"/>
</dbReference>
<feature type="domain" description="Alginate lyase" evidence="3">
    <location>
        <begin position="78"/>
        <end position="353"/>
    </location>
</feature>
<dbReference type="RefSeq" id="WP_196291167.1">
    <property type="nucleotide sequence ID" value="NZ_JADQDM010000001.1"/>
</dbReference>
<dbReference type="Pfam" id="PF05426">
    <property type="entry name" value="Alginate_lyase"/>
    <property type="match status" value="1"/>
</dbReference>
<evidence type="ECO:0000256" key="1">
    <source>
        <dbReference type="ARBA" id="ARBA00022729"/>
    </source>
</evidence>
<evidence type="ECO:0000259" key="3">
    <source>
        <dbReference type="Pfam" id="PF05426"/>
    </source>
</evidence>
<accession>A0ABS0HYB6</accession>
<keyword evidence="2 4" id="KW-0456">Lyase</keyword>
<dbReference type="EMBL" id="JADQDM010000001">
    <property type="protein sequence ID" value="MBF9219699.1"/>
    <property type="molecule type" value="Genomic_DNA"/>
</dbReference>
<gene>
    <name evidence="4" type="ORF">I2H31_01175</name>
</gene>
<keyword evidence="1" id="KW-0732">Signal</keyword>
<evidence type="ECO:0000313" key="4">
    <source>
        <dbReference type="EMBL" id="MBF9219699.1"/>
    </source>
</evidence>
<protein>
    <submittedName>
        <fullName evidence="4">Alginate lyase family protein</fullName>
    </submittedName>
</protein>
<sequence>MMRKVLVRCWVIGLLVAVVGGEVRAQKGGRPAFILLDGAQLAAYKAAYQKGSAAETKQVQAAVADAQKALKHGPYTIVNKPQTPPTADKHDYMSQAPYSWPDPAKPDGKPYINRDGLRNPEAAAFTDEDNMLDMTSDVKKLAVAYYFTGKEEYAAQAAKQLRGFFLDPATRMNPNLNFAQAIPGLYTGRCYGMIETRNIVEIPDALALMADSKSIDTKLVSGLQDWFRQFTNWAMTSPLGSAEGKVENNHGTFWDSEVVDFALFTGDEALARKVLETQTKARIATQLQPDGAQPLELARTRPWNYVTMNMLGWVRLARLGEKVNVDLWNYALPDGRGLHNGVAWLKPYLLKEKQMERADVVPISNQTALLLYDKAGQHYPDLAADKVFALYPNNVRLPWTL</sequence>
<dbReference type="GO" id="GO:0016829">
    <property type="term" value="F:lyase activity"/>
    <property type="evidence" value="ECO:0007669"/>
    <property type="project" value="UniProtKB-KW"/>
</dbReference>
<evidence type="ECO:0000256" key="2">
    <source>
        <dbReference type="ARBA" id="ARBA00023239"/>
    </source>
</evidence>
<organism evidence="4 5">
    <name type="scientific">Hymenobacter ruricola</name>
    <dbReference type="NCBI Taxonomy" id="2791023"/>
    <lineage>
        <taxon>Bacteria</taxon>
        <taxon>Pseudomonadati</taxon>
        <taxon>Bacteroidota</taxon>
        <taxon>Cytophagia</taxon>
        <taxon>Cytophagales</taxon>
        <taxon>Hymenobacteraceae</taxon>
        <taxon>Hymenobacter</taxon>
    </lineage>
</organism>
<dbReference type="InterPro" id="IPR008929">
    <property type="entry name" value="Chondroitin_lyas"/>
</dbReference>
<keyword evidence="5" id="KW-1185">Reference proteome</keyword>
<dbReference type="InterPro" id="IPR008397">
    <property type="entry name" value="Alginate_lyase_dom"/>
</dbReference>
<evidence type="ECO:0000313" key="5">
    <source>
        <dbReference type="Proteomes" id="UP000618931"/>
    </source>
</evidence>
<reference evidence="4 5" key="1">
    <citation type="submission" date="2020-11" db="EMBL/GenBank/DDBJ databases">
        <authorList>
            <person name="Kim M.K."/>
        </authorList>
    </citation>
    <scope>NUCLEOTIDE SEQUENCE [LARGE SCALE GENOMIC DNA]</scope>
    <source>
        <strain evidence="4 5">BT662</strain>
    </source>
</reference>
<dbReference type="SUPFAM" id="SSF48230">
    <property type="entry name" value="Chondroitin AC/alginate lyase"/>
    <property type="match status" value="1"/>
</dbReference>
<comment type="caution">
    <text evidence="4">The sequence shown here is derived from an EMBL/GenBank/DDBJ whole genome shotgun (WGS) entry which is preliminary data.</text>
</comment>